<evidence type="ECO:0000313" key="3">
    <source>
        <dbReference type="Proteomes" id="UP001066276"/>
    </source>
</evidence>
<accession>A0AAV7WLK7</accession>
<dbReference type="AlphaFoldDB" id="A0AAV7WLK7"/>
<evidence type="ECO:0000313" key="2">
    <source>
        <dbReference type="EMBL" id="KAJ1214138.1"/>
    </source>
</evidence>
<evidence type="ECO:0000256" key="1">
    <source>
        <dbReference type="SAM" id="MobiDB-lite"/>
    </source>
</evidence>
<gene>
    <name evidence="2" type="ORF">NDU88_001765</name>
</gene>
<protein>
    <submittedName>
        <fullName evidence="2">Uncharacterized protein</fullName>
    </submittedName>
</protein>
<feature type="region of interest" description="Disordered" evidence="1">
    <location>
        <begin position="30"/>
        <end position="57"/>
    </location>
</feature>
<dbReference type="Proteomes" id="UP001066276">
    <property type="component" value="Chromosome 1_1"/>
</dbReference>
<keyword evidence="3" id="KW-1185">Reference proteome</keyword>
<reference evidence="2" key="1">
    <citation type="journal article" date="2022" name="bioRxiv">
        <title>Sequencing and chromosome-scale assembly of the giantPleurodeles waltlgenome.</title>
        <authorList>
            <person name="Brown T."/>
            <person name="Elewa A."/>
            <person name="Iarovenko S."/>
            <person name="Subramanian E."/>
            <person name="Araus A.J."/>
            <person name="Petzold A."/>
            <person name="Susuki M."/>
            <person name="Suzuki K.-i.T."/>
            <person name="Hayashi T."/>
            <person name="Toyoda A."/>
            <person name="Oliveira C."/>
            <person name="Osipova E."/>
            <person name="Leigh N.D."/>
            <person name="Simon A."/>
            <person name="Yun M.H."/>
        </authorList>
    </citation>
    <scope>NUCLEOTIDE SEQUENCE</scope>
    <source>
        <strain evidence="2">20211129_DDA</strain>
        <tissue evidence="2">Liver</tissue>
    </source>
</reference>
<name>A0AAV7WLK7_PLEWA</name>
<proteinExistence type="predicted"/>
<dbReference type="EMBL" id="JANPWB010000001">
    <property type="protein sequence ID" value="KAJ1214138.1"/>
    <property type="molecule type" value="Genomic_DNA"/>
</dbReference>
<sequence length="131" mass="14211">MHCVTLSASGSLPLVPSLPRALCDPYRAPPIPRSTSSPAGRCHRGQSRTGHLSDPLRSPQVRLTAVTRRAPCRHAPVTYLRRCGWSRPSYRDSSLLRIISADAAVAVAHCGFLVSILARPIPCCVFRASQN</sequence>
<organism evidence="2 3">
    <name type="scientific">Pleurodeles waltl</name>
    <name type="common">Iberian ribbed newt</name>
    <dbReference type="NCBI Taxonomy" id="8319"/>
    <lineage>
        <taxon>Eukaryota</taxon>
        <taxon>Metazoa</taxon>
        <taxon>Chordata</taxon>
        <taxon>Craniata</taxon>
        <taxon>Vertebrata</taxon>
        <taxon>Euteleostomi</taxon>
        <taxon>Amphibia</taxon>
        <taxon>Batrachia</taxon>
        <taxon>Caudata</taxon>
        <taxon>Salamandroidea</taxon>
        <taxon>Salamandridae</taxon>
        <taxon>Pleurodelinae</taxon>
        <taxon>Pleurodeles</taxon>
    </lineage>
</organism>
<comment type="caution">
    <text evidence="2">The sequence shown here is derived from an EMBL/GenBank/DDBJ whole genome shotgun (WGS) entry which is preliminary data.</text>
</comment>